<reference evidence="3 4" key="1">
    <citation type="journal article" date="2015" name="Antonie Van Leeuwenhoek">
        <title>Prauserella endophytica sp. nov., an endophytic actinobacterium isolated from Tamarix taklamakanensis.</title>
        <authorList>
            <person name="Liu J.M."/>
            <person name="Habden X."/>
            <person name="Guo L."/>
            <person name="Tuo L."/>
            <person name="Jiang Z.K."/>
            <person name="Liu S.W."/>
            <person name="Liu X.F."/>
            <person name="Chen L."/>
            <person name="Li R.F."/>
            <person name="Zhang Y.Q."/>
            <person name="Sun C.H."/>
        </authorList>
    </citation>
    <scope>NUCLEOTIDE SEQUENCE [LARGE SCALE GENOMIC DNA]</scope>
    <source>
        <strain evidence="3 4">CGMCC 4.7182</strain>
    </source>
</reference>
<evidence type="ECO:0000256" key="1">
    <source>
        <dbReference type="SAM" id="MobiDB-lite"/>
    </source>
</evidence>
<evidence type="ECO:0000313" key="3">
    <source>
        <dbReference type="EMBL" id="TKG67523.1"/>
    </source>
</evidence>
<accession>A0ABY2S0C6</accession>
<dbReference type="Proteomes" id="UP000309992">
    <property type="component" value="Unassembled WGS sequence"/>
</dbReference>
<protein>
    <recommendedName>
        <fullName evidence="5">DUF4349 domain-containing protein</fullName>
    </recommendedName>
</protein>
<dbReference type="EMBL" id="SWMS01000013">
    <property type="protein sequence ID" value="TKG67523.1"/>
    <property type="molecule type" value="Genomic_DNA"/>
</dbReference>
<organism evidence="3 4">
    <name type="scientific">Prauserella endophytica</name>
    <dbReference type="NCBI Taxonomy" id="1592324"/>
    <lineage>
        <taxon>Bacteria</taxon>
        <taxon>Bacillati</taxon>
        <taxon>Actinomycetota</taxon>
        <taxon>Actinomycetes</taxon>
        <taxon>Pseudonocardiales</taxon>
        <taxon>Pseudonocardiaceae</taxon>
        <taxon>Prauserella</taxon>
        <taxon>Prauserella coralliicola group</taxon>
    </lineage>
</organism>
<keyword evidence="4" id="KW-1185">Reference proteome</keyword>
<proteinExistence type="predicted"/>
<feature type="compositionally biased region" description="Low complexity" evidence="1">
    <location>
        <begin position="78"/>
        <end position="93"/>
    </location>
</feature>
<evidence type="ECO:0000313" key="4">
    <source>
        <dbReference type="Proteomes" id="UP000309992"/>
    </source>
</evidence>
<name>A0ABY2S0C6_9PSEU</name>
<sequence>MTELQRLELERRAVANEYTRTDDAVSWVGYHLIELLAVGLPLLLAVTITVWLLPLSVLAAGLWAGHAVQARRARRRQASAPVQRAETAAPGGESADESEEASA</sequence>
<comment type="caution">
    <text evidence="3">The sequence shown here is derived from an EMBL/GenBank/DDBJ whole genome shotgun (WGS) entry which is preliminary data.</text>
</comment>
<feature type="compositionally biased region" description="Acidic residues" evidence="1">
    <location>
        <begin position="94"/>
        <end position="103"/>
    </location>
</feature>
<feature type="region of interest" description="Disordered" evidence="1">
    <location>
        <begin position="75"/>
        <end position="103"/>
    </location>
</feature>
<gene>
    <name evidence="3" type="ORF">FCN18_22440</name>
</gene>
<keyword evidence="2" id="KW-0472">Membrane</keyword>
<dbReference type="RefSeq" id="WP_137096041.1">
    <property type="nucleotide sequence ID" value="NZ_SWMS01000013.1"/>
</dbReference>
<keyword evidence="2" id="KW-0812">Transmembrane</keyword>
<evidence type="ECO:0008006" key="5">
    <source>
        <dbReference type="Google" id="ProtNLM"/>
    </source>
</evidence>
<feature type="transmembrane region" description="Helical" evidence="2">
    <location>
        <begin position="42"/>
        <end position="65"/>
    </location>
</feature>
<evidence type="ECO:0000256" key="2">
    <source>
        <dbReference type="SAM" id="Phobius"/>
    </source>
</evidence>
<keyword evidence="2" id="KW-1133">Transmembrane helix</keyword>